<evidence type="ECO:0000313" key="2">
    <source>
        <dbReference type="EMBL" id="AMW98177.1"/>
    </source>
</evidence>
<keyword evidence="1" id="KW-0732">Signal</keyword>
<evidence type="ECO:0000313" key="3">
    <source>
        <dbReference type="Proteomes" id="UP000076021"/>
    </source>
</evidence>
<organism evidence="2 3">
    <name type="scientific">Rummeliibacillus stabekisii</name>
    <dbReference type="NCBI Taxonomy" id="241244"/>
    <lineage>
        <taxon>Bacteria</taxon>
        <taxon>Bacillati</taxon>
        <taxon>Bacillota</taxon>
        <taxon>Bacilli</taxon>
        <taxon>Bacillales</taxon>
        <taxon>Caryophanaceae</taxon>
        <taxon>Rummeliibacillus</taxon>
    </lineage>
</organism>
<name>A0A143H8V2_9BACL</name>
<dbReference type="Proteomes" id="UP000076021">
    <property type="component" value="Chromosome"/>
</dbReference>
<feature type="chain" id="PRO_5007509146" evidence="1">
    <location>
        <begin position="23"/>
        <end position="1528"/>
    </location>
</feature>
<proteinExistence type="predicted"/>
<dbReference type="OrthoDB" id="2451708at2"/>
<keyword evidence="3" id="KW-1185">Reference proteome</keyword>
<reference evidence="2 3" key="1">
    <citation type="journal article" date="2016" name="Genome Announc.">
        <title>Whole-Genome Sequence of Rummeliibacillus stabekisii Strain PP9 Isolated from Antarctic Soil.</title>
        <authorList>
            <person name="da Mota F.F."/>
            <person name="Vollu R.E."/>
            <person name="Jurelevicius D."/>
            <person name="Seldin L."/>
        </authorList>
    </citation>
    <scope>NUCLEOTIDE SEQUENCE [LARGE SCALE GENOMIC DNA]</scope>
    <source>
        <strain evidence="2 3">PP9</strain>
    </source>
</reference>
<dbReference type="STRING" id="241244.ATY39_01325"/>
<evidence type="ECO:0000256" key="1">
    <source>
        <dbReference type="SAM" id="SignalP"/>
    </source>
</evidence>
<gene>
    <name evidence="2" type="ORF">ATY39_01325</name>
</gene>
<dbReference type="RefSeq" id="WP_066784710.1">
    <property type="nucleotide sequence ID" value="NZ_CP014806.1"/>
</dbReference>
<dbReference type="EMBL" id="CP014806">
    <property type="protein sequence ID" value="AMW98177.1"/>
    <property type="molecule type" value="Genomic_DNA"/>
</dbReference>
<protein>
    <submittedName>
        <fullName evidence="2">Uncharacterized protein</fullName>
    </submittedName>
</protein>
<reference evidence="3" key="2">
    <citation type="submission" date="2016-03" db="EMBL/GenBank/DDBJ databases">
        <authorList>
            <person name="Ploux O."/>
        </authorList>
    </citation>
    <scope>NUCLEOTIDE SEQUENCE [LARGE SCALE GENOMIC DNA]</scope>
    <source>
        <strain evidence="3">PP9</strain>
    </source>
</reference>
<feature type="signal peptide" evidence="1">
    <location>
        <begin position="1"/>
        <end position="22"/>
    </location>
</feature>
<dbReference type="KEGG" id="rst:ATY39_01325"/>
<accession>A0A143H8V2</accession>
<sequence length="1528" mass="171486">MRKSFAAMGLAAVLMAPAFLSAASKESTEAQAGPDISTHADITMVSKKTSKKAKAVINKIKAIKSQKADYIQKTKTAKSAYDKLSKKDKKLVANYSTLKKHWAKIQPALKKVKKLQADVTKLTDKNYRTKAAPLKKTYDSMNAISKAAVPASTVKKLNHYSNVTGSYRLMTLAVGNANSGTQEKNGPKIYNFLTSYNKLSGAQKNLLDHLMSSDEKSKLNGYLTQADTIKTAAALEKKYASLKTSSNTYGKDAVTLYWEYTKATVADSEVAGFMPNSSKIVELQKIYEKQIVAATTFANLVDSIDEGSASKEELLKKIQDAVTSYKNISRPTASSTPNVYPKLAPIDIVDKKIIATYKKYETIPSIVEGILNLPDFIKVVPGSLTSAQIDNLIDQLAKYKKLGADQKEIVQANAQEKKPYLLEEKNVASAQTIDKSYDSVQKKKTSPTYLADLQKVFDAYDNSIIDVRRFIKNALTIAAIPTSPVYKEAKIAADDFAIDVNKLSANSTLQDVKSVVAKYNTMSNAKPNQTALVDKIVLKTYNQYAGIPQVVTAFNKIPDKTLSNGYYGYSTKNITDLLSNIKTYKKLGTPQKAIVDNSTTTHKPTIEMLAGEEANIKEAQGLDKAYAKLKKSSKNYPKEAKKVHIDYLDASPDTLKYLVNGLKMEGLDQAYKSQQQLASTFEEMVNQLNRKSNATQDVLPVVRYYLAKVEPYSKISNLVDSKIFKKYKQYEPIADIMQIFDLIKITNENDISPTNIEYIQQAIKTYKKLAADPKKVIDDADRSKYKFLQDGDEIAQAATIDKAFEKIKPTDSKYEVDVLKVYYTLYDRAPSQVKKYVANKKALEEVATRYIPQLATAREFEQMVKDLSEVSNKGYTPGVQDVKKVKDYYVNNVKYNKINAQYNVPLETIIDPTIMEQYHKFEDILTIQDIAKSMYVQYGRFVEGKGYASGDKLKNKNDVNSIVKVITLYNRLDSPQRAIVSKAPRYANDHSYEESHNIPYDPNRVFEENEIIRPSIPLNDVAIQNFLEAQKINAAYEALKPSSSSYRDGAIALYYRYMNAGPNVQAYVIYSKEIEDFANRFNAATIKAEIDAFIQALNKLSKNSLYEDVNSVVKQYNALNEVQLSLLDKPTLAKYNSYAPLVEMGKNIAKITNQDFKYNNNEIQAMLSTIAIYKKLAKDPKTIVANVNNKLDLNKPFLADEAAIKQAQKLDKSYQSLDPNSKKYGNDLKKLIQDYGKLSTTAKKYVVTDFEGIQNDKNNYQDPKLAADAFEQAVNRLSPESIYKEVSDVVDMYNSLNQKARTYLDSKVLAVYNKYAPIVLIVNILQKPGTPYSNAYIDNITQAIALYNKLGKDQKAIVDRTIKDNDQQKNLLNEGGNIKAAQELDKKIVAITPGKSGYTKAVIEAGKTYDAMSVNAQNYVKNKSKLREYRTDKNIEPSIKKLADFEKGVAEVEELAADETNNNCETGTCSKDIVDKMVILERLYQDLNIPKLIKGEEIKLSTLIDRKVLQRYQYFYAVYDIKNQLDNL</sequence>